<evidence type="ECO:0000256" key="1">
    <source>
        <dbReference type="SAM" id="Phobius"/>
    </source>
</evidence>
<comment type="caution">
    <text evidence="2">The sequence shown here is derived from an EMBL/GenBank/DDBJ whole genome shotgun (WGS) entry which is preliminary data.</text>
</comment>
<dbReference type="RefSeq" id="WP_093985231.1">
    <property type="nucleotide sequence ID" value="NZ_BMDE01000004.1"/>
</dbReference>
<keyword evidence="3" id="KW-1185">Reference proteome</keyword>
<sequence>MSHMINSKEHGLSMIELLIALAISSFLILGITQIYIDNKRNYLFQQTQAANQENLRFLDLLLSQYINKAGFRRSPLQDPVVAFPAETVGGDTGCVFKSEQSIVPTKDHTGICIRYYPLLANELDCTGSTPTLSAGASPFESSGSHIVMILRYNAANDLNGTLTCQVDNRSAEIVTGIADFRFNFGISMSADRQVDTLVAINDNQAKEKRIMQVNYSALMASGNNVRSSTDSIALTNWKTDTTTAELARLTAGDKGQIFQIASNTFTLRNQMP</sequence>
<protein>
    <submittedName>
        <fullName evidence="2">Type 4 fimbrial biogenesis protein PilW</fullName>
    </submittedName>
</protein>
<dbReference type="Pfam" id="PF07963">
    <property type="entry name" value="N_methyl"/>
    <property type="match status" value="1"/>
</dbReference>
<keyword evidence="1" id="KW-0472">Membrane</keyword>
<dbReference type="Proteomes" id="UP000655550">
    <property type="component" value="Unassembled WGS sequence"/>
</dbReference>
<dbReference type="NCBIfam" id="TIGR02532">
    <property type="entry name" value="IV_pilin_GFxxxE"/>
    <property type="match status" value="1"/>
</dbReference>
<accession>A0ABQ2AKH2</accession>
<gene>
    <name evidence="2" type="primary">pilW</name>
    <name evidence="2" type="ORF">GCM10007363_16560</name>
</gene>
<proteinExistence type="predicted"/>
<organism evidence="2 3">
    <name type="scientific">Pseudomonas fluvialis</name>
    <dbReference type="NCBI Taxonomy" id="1793966"/>
    <lineage>
        <taxon>Bacteria</taxon>
        <taxon>Pseudomonadati</taxon>
        <taxon>Pseudomonadota</taxon>
        <taxon>Gammaproteobacteria</taxon>
        <taxon>Pseudomonadales</taxon>
        <taxon>Pseudomonadaceae</taxon>
        <taxon>Pseudomonas</taxon>
    </lineage>
</organism>
<evidence type="ECO:0000313" key="3">
    <source>
        <dbReference type="Proteomes" id="UP000655550"/>
    </source>
</evidence>
<feature type="transmembrane region" description="Helical" evidence="1">
    <location>
        <begin position="12"/>
        <end position="36"/>
    </location>
</feature>
<keyword evidence="1" id="KW-1133">Transmembrane helix</keyword>
<dbReference type="EMBL" id="BMDE01000004">
    <property type="protein sequence ID" value="GGH92989.1"/>
    <property type="molecule type" value="Genomic_DNA"/>
</dbReference>
<keyword evidence="1" id="KW-0812">Transmembrane</keyword>
<reference evidence="3" key="1">
    <citation type="journal article" date="2019" name="Int. J. Syst. Evol. Microbiol.">
        <title>The Global Catalogue of Microorganisms (GCM) 10K type strain sequencing project: providing services to taxonomists for standard genome sequencing and annotation.</title>
        <authorList>
            <consortium name="The Broad Institute Genomics Platform"/>
            <consortium name="The Broad Institute Genome Sequencing Center for Infectious Disease"/>
            <person name="Wu L."/>
            <person name="Ma J."/>
        </authorList>
    </citation>
    <scope>NUCLEOTIDE SEQUENCE [LARGE SCALE GENOMIC DNA]</scope>
    <source>
        <strain evidence="3">CCM 8778</strain>
    </source>
</reference>
<evidence type="ECO:0000313" key="2">
    <source>
        <dbReference type="EMBL" id="GGH92989.1"/>
    </source>
</evidence>
<dbReference type="InterPro" id="IPR012902">
    <property type="entry name" value="N_methyl_site"/>
</dbReference>
<name>A0ABQ2AKH2_9PSED</name>